<keyword evidence="1" id="KW-0808">Transferase</keyword>
<dbReference type="InterPro" id="IPR039498">
    <property type="entry name" value="NTP_transf_5"/>
</dbReference>
<evidence type="ECO:0000313" key="1">
    <source>
        <dbReference type="EMBL" id="SEK58861.1"/>
    </source>
</evidence>
<dbReference type="Pfam" id="PF14907">
    <property type="entry name" value="NTP_transf_5"/>
    <property type="match status" value="1"/>
</dbReference>
<accession>A0A1H7I8I0</accession>
<dbReference type="STRING" id="1396821.SAMN05444515_10367"/>
<dbReference type="AlphaFoldDB" id="A0A1H7I8I0"/>
<name>A0A1H7I8I0_9GAMM</name>
<reference evidence="2" key="1">
    <citation type="submission" date="2016-10" db="EMBL/GenBank/DDBJ databases">
        <authorList>
            <person name="Varghese N."/>
            <person name="Submissions S."/>
        </authorList>
    </citation>
    <scope>NUCLEOTIDE SEQUENCE [LARGE SCALE GENOMIC DNA]</scope>
    <source>
        <strain evidence="2">DSM 241</strain>
    </source>
</reference>
<evidence type="ECO:0000313" key="2">
    <source>
        <dbReference type="Proteomes" id="UP000199256"/>
    </source>
</evidence>
<dbReference type="Proteomes" id="UP000199256">
    <property type="component" value="Unassembled WGS sequence"/>
</dbReference>
<proteinExistence type="predicted"/>
<keyword evidence="2" id="KW-1185">Reference proteome</keyword>
<sequence>MDGSAALREALTHPESILQRTGEELGQLLAAAREAGMLGTLWHLAQIHDIDETIPEALARHLRGGFIRSEHNTEALRWELETLQNTLLNKLPAPIALKGSAYLLRQLPNAPGRISQDIDLMYPSSQVEAAEELLQFEGWTTTHHDDYDQRYYREWMHELPPLQHKVRGTTIDLHHNILPRTFKVRINPQRLWEHSLPAPLPWRYRLLCDEHMVLHCVCHLFSETDWARSIRDLYDIKVLIEHFQQTEGDGFIDRLIHEAEALGLSWILERALTLAASALHLALPERAWQPLKPHQPSAITRPLERSIYLHGINTHATDSPARDTFAQAALFVRGHYLKMPLPLLVKHLTHKALTKTPD</sequence>
<dbReference type="OrthoDB" id="5497963at2"/>
<dbReference type="RefSeq" id="WP_090251323.1">
    <property type="nucleotide sequence ID" value="NZ_FOAA01000003.1"/>
</dbReference>
<dbReference type="GO" id="GO:0016740">
    <property type="term" value="F:transferase activity"/>
    <property type="evidence" value="ECO:0007669"/>
    <property type="project" value="UniProtKB-KW"/>
</dbReference>
<gene>
    <name evidence="1" type="ORF">SAMN05444515_10367</name>
</gene>
<protein>
    <submittedName>
        <fullName evidence="1">Uncharacterized nucleotidyltransferase</fullName>
    </submittedName>
</protein>
<dbReference type="EMBL" id="FOAA01000003">
    <property type="protein sequence ID" value="SEK58861.1"/>
    <property type="molecule type" value="Genomic_DNA"/>
</dbReference>
<organism evidence="1 2">
    <name type="scientific">Ectothiorhodospira marina</name>
    <dbReference type="NCBI Taxonomy" id="1396821"/>
    <lineage>
        <taxon>Bacteria</taxon>
        <taxon>Pseudomonadati</taxon>
        <taxon>Pseudomonadota</taxon>
        <taxon>Gammaproteobacteria</taxon>
        <taxon>Chromatiales</taxon>
        <taxon>Ectothiorhodospiraceae</taxon>
        <taxon>Ectothiorhodospira</taxon>
    </lineage>
</organism>